<sequence length="404" mass="45960">MRYADFDCLIFPLNLSIPIPEFRTSFCLTHDPDHITALNHHKRTLNFHENYDSTTIGQNINIFDTYTTLTLPTVTTYISCLPSTDPIKISLHSWTLPHISKAMESMPPKPEENSAYIPMFEVRIYIDGIPITYQLMLPHSKWPVVIDSYNDHNNISHRFYFPNHKLENISNLSGYAIPPDFSSIKIILSEGWLQTRENARPLFKRVRNIVCFMFQYAEPGELLEASGISYPSFRPVNSYMLSCFPFNSYLDFQSNDVPLSNNNSSDSSLSDSNIQITNALDDSVEEVTQQNILSTSLDFNKSQFTIPLNTQGSSESFSETSLSMVPSDSGSSYNIYSAFIQPSQKDILLDIDLEANKENIPSVEKSPKIANILYDSTFTKSPDKLKKDTTKLDEFKEIQDIISN</sequence>
<evidence type="ECO:0000313" key="1">
    <source>
        <dbReference type="EMBL" id="KAG4305201.1"/>
    </source>
</evidence>
<gene>
    <name evidence="1" type="ORF">PORY_001371</name>
</gene>
<reference evidence="1 2" key="1">
    <citation type="journal article" date="2021" name="Commun. Biol.">
        <title>Genomic insights into the host specific adaptation of the Pneumocystis genus.</title>
        <authorList>
            <person name="Cisse O.H."/>
            <person name="Ma L."/>
            <person name="Dekker J.P."/>
            <person name="Khil P.P."/>
            <person name="Youn J.-H."/>
            <person name="Brenchley J.M."/>
            <person name="Blair R."/>
            <person name="Pahar B."/>
            <person name="Chabe M."/>
            <person name="Van Rompay K.K.A."/>
            <person name="Keesler R."/>
            <person name="Sukura A."/>
            <person name="Hirsch V."/>
            <person name="Kutty G."/>
            <person name="Liu Y."/>
            <person name="Peng L."/>
            <person name="Chen J."/>
            <person name="Song J."/>
            <person name="Weissenbacher-Lang C."/>
            <person name="Xu J."/>
            <person name="Upham N.S."/>
            <person name="Stajich J.E."/>
            <person name="Cuomo C.A."/>
            <person name="Cushion M.T."/>
            <person name="Kovacs J.A."/>
        </authorList>
    </citation>
    <scope>NUCLEOTIDE SEQUENCE [LARGE SCALE GENOMIC DNA]</scope>
    <source>
        <strain evidence="1 2">RABM</strain>
    </source>
</reference>
<protein>
    <submittedName>
        <fullName evidence="1">Uncharacterized protein</fullName>
    </submittedName>
</protein>
<keyword evidence="2" id="KW-1185">Reference proteome</keyword>
<comment type="caution">
    <text evidence="1">The sequence shown here is derived from an EMBL/GenBank/DDBJ whole genome shotgun (WGS) entry which is preliminary data.</text>
</comment>
<name>A0ACB7CCC9_9ASCO</name>
<evidence type="ECO:0000313" key="2">
    <source>
        <dbReference type="Proteomes" id="UP000768646"/>
    </source>
</evidence>
<dbReference type="Proteomes" id="UP000768646">
    <property type="component" value="Unassembled WGS sequence"/>
</dbReference>
<organism evidence="1 2">
    <name type="scientific">Pneumocystis oryctolagi</name>
    <dbReference type="NCBI Taxonomy" id="42067"/>
    <lineage>
        <taxon>Eukaryota</taxon>
        <taxon>Fungi</taxon>
        <taxon>Dikarya</taxon>
        <taxon>Ascomycota</taxon>
        <taxon>Taphrinomycotina</taxon>
        <taxon>Pneumocystomycetes</taxon>
        <taxon>Pneumocystaceae</taxon>
        <taxon>Pneumocystis</taxon>
    </lineage>
</organism>
<dbReference type="EMBL" id="JABTEG010000004">
    <property type="protein sequence ID" value="KAG4305201.1"/>
    <property type="molecule type" value="Genomic_DNA"/>
</dbReference>
<accession>A0ACB7CCC9</accession>
<proteinExistence type="predicted"/>